<protein>
    <submittedName>
        <fullName evidence="3">Uncharacterized protein</fullName>
    </submittedName>
</protein>
<feature type="region of interest" description="Disordered" evidence="1">
    <location>
        <begin position="39"/>
        <end position="74"/>
    </location>
</feature>
<evidence type="ECO:0000256" key="2">
    <source>
        <dbReference type="SAM" id="Phobius"/>
    </source>
</evidence>
<reference evidence="3" key="1">
    <citation type="submission" date="2019-02" db="EMBL/GenBank/DDBJ databases">
        <authorList>
            <person name="Gruber-Vodicka R. H."/>
            <person name="Seah K. B. B."/>
        </authorList>
    </citation>
    <scope>NUCLEOTIDE SEQUENCE</scope>
    <source>
        <strain evidence="3">BECK_S127</strain>
    </source>
</reference>
<evidence type="ECO:0000313" key="3">
    <source>
        <dbReference type="EMBL" id="VFK78669.1"/>
    </source>
</evidence>
<accession>A0A451BK41</accession>
<dbReference type="EMBL" id="CAADHB010000021">
    <property type="protein sequence ID" value="VFK78669.1"/>
    <property type="molecule type" value="Genomic_DNA"/>
</dbReference>
<keyword evidence="2" id="KW-0812">Transmembrane</keyword>
<name>A0A451BK41_9GAMM</name>
<keyword evidence="2" id="KW-1133">Transmembrane helix</keyword>
<feature type="transmembrane region" description="Helical" evidence="2">
    <location>
        <begin position="107"/>
        <end position="128"/>
    </location>
</feature>
<proteinExistence type="predicted"/>
<evidence type="ECO:0000256" key="1">
    <source>
        <dbReference type="SAM" id="MobiDB-lite"/>
    </source>
</evidence>
<sequence>MVNNFRAISKKLSKKPFRSQQPEGFLSIKSTEVVAFGPRRRARGPCEPQASSVNRELTPSRQRGGSGESLSLTHYRNPVGSMQNPIRSRQTGFGTTRDQFIKRIRTSIFHLLILSTRYSCVIAFFLILNPSTLCSALPSGSENICHIERGGGSQSVLIPCFIPCFRAWETGAQRSLRDNTIRF</sequence>
<feature type="compositionally biased region" description="Polar residues" evidence="1">
    <location>
        <begin position="49"/>
        <end position="74"/>
    </location>
</feature>
<organism evidence="3">
    <name type="scientific">Candidatus Kentrum sp. SD</name>
    <dbReference type="NCBI Taxonomy" id="2126332"/>
    <lineage>
        <taxon>Bacteria</taxon>
        <taxon>Pseudomonadati</taxon>
        <taxon>Pseudomonadota</taxon>
        <taxon>Gammaproteobacteria</taxon>
        <taxon>Candidatus Kentrum</taxon>
    </lineage>
</organism>
<gene>
    <name evidence="3" type="ORF">BECKSD772D_GA0070982_102122</name>
</gene>
<dbReference type="AlphaFoldDB" id="A0A451BK41"/>
<keyword evidence="2" id="KW-0472">Membrane</keyword>